<dbReference type="PANTHER" id="PTHR36453:SF1">
    <property type="entry name" value="RIGHT HANDED BETA HELIX DOMAIN-CONTAINING PROTEIN"/>
    <property type="match status" value="1"/>
</dbReference>
<dbReference type="Gene3D" id="2.60.40.10">
    <property type="entry name" value="Immunoglobulins"/>
    <property type="match status" value="4"/>
</dbReference>
<dbReference type="SUPFAM" id="SSF49265">
    <property type="entry name" value="Fibronectin type III"/>
    <property type="match status" value="2"/>
</dbReference>
<protein>
    <submittedName>
        <fullName evidence="2">Gliding motility-associated C-terminal domain-containing protein</fullName>
    </submittedName>
</protein>
<dbReference type="Pfam" id="PF13585">
    <property type="entry name" value="CHU_C"/>
    <property type="match status" value="1"/>
</dbReference>
<dbReference type="InterPro" id="IPR012334">
    <property type="entry name" value="Pectin_lyas_fold"/>
</dbReference>
<accession>A0A1I1GYD2</accession>
<dbReference type="InterPro" id="IPR008964">
    <property type="entry name" value="Invasin/intimin_cell_adhesion"/>
</dbReference>
<feature type="domain" description="Fibronectin type-III" evidence="1">
    <location>
        <begin position="771"/>
        <end position="858"/>
    </location>
</feature>
<dbReference type="Gene3D" id="2.60.40.1080">
    <property type="match status" value="1"/>
</dbReference>
<dbReference type="CDD" id="cd00063">
    <property type="entry name" value="FN3"/>
    <property type="match status" value="4"/>
</dbReference>
<dbReference type="InterPro" id="IPR011050">
    <property type="entry name" value="Pectin_lyase_fold/virulence"/>
</dbReference>
<gene>
    <name evidence="2" type="ORF">SAMN05421747_105162</name>
</gene>
<name>A0A1I1GYD2_9SPHI</name>
<dbReference type="InterPro" id="IPR039448">
    <property type="entry name" value="Beta_helix"/>
</dbReference>
<dbReference type="SUPFAM" id="SSF49373">
    <property type="entry name" value="Invasin/intimin cell-adhesion fragments"/>
    <property type="match status" value="1"/>
</dbReference>
<feature type="domain" description="Fibronectin type-III" evidence="1">
    <location>
        <begin position="1154"/>
        <end position="1244"/>
    </location>
</feature>
<evidence type="ECO:0000259" key="1">
    <source>
        <dbReference type="PROSITE" id="PS50853"/>
    </source>
</evidence>
<organism evidence="2 3">
    <name type="scientific">Parapedobacter composti</name>
    <dbReference type="NCBI Taxonomy" id="623281"/>
    <lineage>
        <taxon>Bacteria</taxon>
        <taxon>Pseudomonadati</taxon>
        <taxon>Bacteroidota</taxon>
        <taxon>Sphingobacteriia</taxon>
        <taxon>Sphingobacteriales</taxon>
        <taxon>Sphingobacteriaceae</taxon>
        <taxon>Parapedobacter</taxon>
    </lineage>
</organism>
<dbReference type="STRING" id="623281.SAMN05421747_105162"/>
<evidence type="ECO:0000313" key="3">
    <source>
        <dbReference type="Proteomes" id="UP000199577"/>
    </source>
</evidence>
<dbReference type="SMART" id="SM00060">
    <property type="entry name" value="FN3"/>
    <property type="match status" value="4"/>
</dbReference>
<dbReference type="EMBL" id="FOLL01000005">
    <property type="protein sequence ID" value="SFC16859.1"/>
    <property type="molecule type" value="Genomic_DNA"/>
</dbReference>
<dbReference type="InterPro" id="IPR006626">
    <property type="entry name" value="PbH1"/>
</dbReference>
<feature type="domain" description="Fibronectin type-III" evidence="1">
    <location>
        <begin position="679"/>
        <end position="766"/>
    </location>
</feature>
<dbReference type="Pfam" id="PF13229">
    <property type="entry name" value="Beta_helix"/>
    <property type="match status" value="1"/>
</dbReference>
<dbReference type="Proteomes" id="UP000199577">
    <property type="component" value="Unassembled WGS sequence"/>
</dbReference>
<proteinExistence type="predicted"/>
<keyword evidence="3" id="KW-1185">Reference proteome</keyword>
<dbReference type="Gene3D" id="2.160.20.10">
    <property type="entry name" value="Single-stranded right-handed beta-helix, Pectin lyase-like"/>
    <property type="match status" value="2"/>
</dbReference>
<dbReference type="InterPro" id="IPR036116">
    <property type="entry name" value="FN3_sf"/>
</dbReference>
<dbReference type="SMART" id="SM00710">
    <property type="entry name" value="PbH1"/>
    <property type="match status" value="7"/>
</dbReference>
<reference evidence="2 3" key="1">
    <citation type="submission" date="2016-10" db="EMBL/GenBank/DDBJ databases">
        <authorList>
            <person name="de Groot N.N."/>
        </authorList>
    </citation>
    <scope>NUCLEOTIDE SEQUENCE [LARGE SCALE GENOMIC DNA]</scope>
    <source>
        <strain evidence="2 3">DSM 22900</strain>
    </source>
</reference>
<dbReference type="PROSITE" id="PS50853">
    <property type="entry name" value="FN3"/>
    <property type="match status" value="3"/>
</dbReference>
<dbReference type="InterPro" id="IPR013783">
    <property type="entry name" value="Ig-like_fold"/>
</dbReference>
<dbReference type="PANTHER" id="PTHR36453">
    <property type="entry name" value="SECRETED PROTEIN-RELATED"/>
    <property type="match status" value="1"/>
</dbReference>
<evidence type="ECO:0000313" key="2">
    <source>
        <dbReference type="EMBL" id="SFC16859.1"/>
    </source>
</evidence>
<dbReference type="SUPFAM" id="SSF51126">
    <property type="entry name" value="Pectin lyase-like"/>
    <property type="match status" value="2"/>
</dbReference>
<sequence length="1605" mass="175435">MEIAYYKDNGWSCPPLKTYLIIILFLTQGIPLLAQHTYYVSAAGNDVNSGLSEAEPWQTLGKVNGEMASFQAGDQILFKRGDTFHGSLLITQDQLSFGAFGAGNKPVISGGVTFNSGWTSFMGNIWEKVLVQAPSELNNLYRENDRLPVGRFPNKDSIDGGFLRLESSSGVTQFTDNELGSSIDWTGADVVIRVSEFRYNRVEVTDHVGNTVFLGPGFDVASLQPNSGYYLINSINALDSEGEWCYNRATGKIYLYSTTNPNGTEFTYPFEEAVIEINSVSDISFSDIAVKFGNHFNVNAYGSENLSLDEVEISAAGGEGVKAENTAGVQIADSYFEEVNVRAVYVRNGTTGLVVHDNEFYNIGMDPAYGKEKGLFCIYNESNGAQFLRNKITLVGGAGIVTGGKNQLIKNNYLKDVVMLVDDMGGIYTNNNLGGLTTQGSVIEWNIVDNARGQPEGNHSGRNRAVGIYLDNGSNNVTVRNNSVFNCGATGYFLHWITGNTVFENNTAFGAGSAEAHVALQSADVSLAFNDNILVSTDSSGSHNILYYTSTALDVDESGTYTGNFIVNPLVAENIYIKNIDGNPDSSAIYSVNQLDINRSAFSDSSPSPIRVSGNMEENLLYYYNETLQPKATILPPGKFIDARNNYYCGEVDLEPFSSVVLFKYSEASCESPNVPVTVPDSLSVDQLSDIYCSLRWDSVAGAINYDLQFRNVSDTGWTILNNIQDNSFTLMGLAPINDYECQVRASGIDSNSNWSSSLLFTTLIEAECEVPANLAVRENLATSALLSWEKASVVNYCDIRYRALGSPNWIEADSIAEPYFQLSALVPETQYEWEIRSICQYGMSDWHQGSQFTTLQGAEIDIREASESNQWVTRTISNNAIGFNPHASVMLVGRSGDGVCGNAVFPFQLPNGSAIADLKEASFGILLDNVSPVASFAADLWGLSYRPTNLVSFEDYYDGNYSGTNQSSATKIENSFIDPVVTANAYHVTVTNVEGSHTLKQFITSQYQNGAMGGEWIFLRISPRQATITVRHWVDRAEDKEDGVPYIKLIYSSDSTNLPIAASQLSTHINSENTVTLNWVDNSHNEAGFIIERATSVEEFRAIDTLAPDVVSYVDSSAVSGNTYWYRVLSFNGNGVQGYSNVSRSHILKMPETPGNLTAKLHSDSIVKLAWVDFSLDETGFVIERKLDSLEFQVIDTVQADTTEYTDVINPQLGEYSYRIKAINENGSSGYSNVAIPVVIHPIHFVNANLNNVVPGTAISTQSSNGDNLWHYRTATNGTIDGNYIESRMQDGDNCPDISVIEEGILDSLNTYNVYLYYISPASQNWRILARLPGDSTYKEYGRTTTGTELLNDNDGIPDRLYRILIGEVTGTADLQVDISDDLPGSVIRAAFDGIGYQLKSVGQPMEQQSITFAMLDTMLYGDGPLVLTATATSGLPVSYMSSNPEVASVTGGVLTVHATGTTAITANQEGNVTYYAANPVARALIVNEEMLNADTVQHKMYGSAEPSPAPPIHVHRAVSPNGDGINEYLVIEAIGGYPENKVTVFNRNGTVVYEAGGYNNGTVAFRGVGNGQRRVPAGTYLYVAEFRVNGEWKHENGWFVLRY</sequence>
<dbReference type="InterPro" id="IPR003961">
    <property type="entry name" value="FN3_dom"/>
</dbReference>